<evidence type="ECO:0000256" key="2">
    <source>
        <dbReference type="ARBA" id="ARBA00023002"/>
    </source>
</evidence>
<reference evidence="4" key="1">
    <citation type="journal article" date="2020" name="Stud. Mycol.">
        <title>101 Dothideomycetes genomes: a test case for predicting lifestyles and emergence of pathogens.</title>
        <authorList>
            <person name="Haridas S."/>
            <person name="Albert R."/>
            <person name="Binder M."/>
            <person name="Bloem J."/>
            <person name="Labutti K."/>
            <person name="Salamov A."/>
            <person name="Andreopoulos B."/>
            <person name="Baker S."/>
            <person name="Barry K."/>
            <person name="Bills G."/>
            <person name="Bluhm B."/>
            <person name="Cannon C."/>
            <person name="Castanera R."/>
            <person name="Culley D."/>
            <person name="Daum C."/>
            <person name="Ezra D."/>
            <person name="Gonzalez J."/>
            <person name="Henrissat B."/>
            <person name="Kuo A."/>
            <person name="Liang C."/>
            <person name="Lipzen A."/>
            <person name="Lutzoni F."/>
            <person name="Magnuson J."/>
            <person name="Mondo S."/>
            <person name="Nolan M."/>
            <person name="Ohm R."/>
            <person name="Pangilinan J."/>
            <person name="Park H.-J."/>
            <person name="Ramirez L."/>
            <person name="Alfaro M."/>
            <person name="Sun H."/>
            <person name="Tritt A."/>
            <person name="Yoshinaga Y."/>
            <person name="Zwiers L.-H."/>
            <person name="Turgeon B."/>
            <person name="Goodwin S."/>
            <person name="Spatafora J."/>
            <person name="Crous P."/>
            <person name="Grigoriev I."/>
        </authorList>
    </citation>
    <scope>NUCLEOTIDE SEQUENCE</scope>
    <source>
        <strain evidence="4">CBS 133067</strain>
    </source>
</reference>
<dbReference type="SUPFAM" id="SSF51735">
    <property type="entry name" value="NAD(P)-binding Rossmann-fold domains"/>
    <property type="match status" value="1"/>
</dbReference>
<dbReference type="Pfam" id="PF05368">
    <property type="entry name" value="NmrA"/>
    <property type="match status" value="1"/>
</dbReference>
<evidence type="ECO:0000259" key="3">
    <source>
        <dbReference type="Pfam" id="PF05368"/>
    </source>
</evidence>
<evidence type="ECO:0000313" key="4">
    <source>
        <dbReference type="EMBL" id="KAF2098922.1"/>
    </source>
</evidence>
<dbReference type="PANTHER" id="PTHR47706:SF9">
    <property type="entry name" value="NMRA-LIKE DOMAIN-CONTAINING PROTEIN-RELATED"/>
    <property type="match status" value="1"/>
</dbReference>
<evidence type="ECO:0000256" key="1">
    <source>
        <dbReference type="ARBA" id="ARBA00022857"/>
    </source>
</evidence>
<name>A0A9P4M920_9PEZI</name>
<dbReference type="InterPro" id="IPR051609">
    <property type="entry name" value="NmrA/Isoflavone_reductase-like"/>
</dbReference>
<keyword evidence="5" id="KW-1185">Reference proteome</keyword>
<dbReference type="Gene3D" id="3.90.25.10">
    <property type="entry name" value="UDP-galactose 4-epimerase, domain 1"/>
    <property type="match status" value="1"/>
</dbReference>
<dbReference type="Proteomes" id="UP000799772">
    <property type="component" value="Unassembled WGS sequence"/>
</dbReference>
<dbReference type="InterPro" id="IPR036291">
    <property type="entry name" value="NAD(P)-bd_dom_sf"/>
</dbReference>
<dbReference type="InterPro" id="IPR045312">
    <property type="entry name" value="PCBER-like"/>
</dbReference>
<dbReference type="CDD" id="cd05259">
    <property type="entry name" value="PCBER_SDR_a"/>
    <property type="match status" value="1"/>
</dbReference>
<protein>
    <submittedName>
        <fullName evidence="4">NAD(P)-binding protein</fullName>
    </submittedName>
</protein>
<evidence type="ECO:0000313" key="5">
    <source>
        <dbReference type="Proteomes" id="UP000799772"/>
    </source>
</evidence>
<feature type="domain" description="NmrA-like" evidence="3">
    <location>
        <begin position="6"/>
        <end position="245"/>
    </location>
</feature>
<comment type="caution">
    <text evidence="4">The sequence shown here is derived from an EMBL/GenBank/DDBJ whole genome shotgun (WGS) entry which is preliminary data.</text>
</comment>
<dbReference type="AlphaFoldDB" id="A0A9P4M920"/>
<accession>A0A9P4M920</accession>
<dbReference type="GO" id="GO:0016491">
    <property type="term" value="F:oxidoreductase activity"/>
    <property type="evidence" value="ECO:0007669"/>
    <property type="project" value="UniProtKB-KW"/>
</dbReference>
<dbReference type="EMBL" id="ML978126">
    <property type="protein sequence ID" value="KAF2098922.1"/>
    <property type="molecule type" value="Genomic_DNA"/>
</dbReference>
<dbReference type="InterPro" id="IPR008030">
    <property type="entry name" value="NmrA-like"/>
</dbReference>
<dbReference type="Gene3D" id="3.40.50.720">
    <property type="entry name" value="NAD(P)-binding Rossmann-like Domain"/>
    <property type="match status" value="1"/>
</dbReference>
<dbReference type="PANTHER" id="PTHR47706">
    <property type="entry name" value="NMRA-LIKE FAMILY PROTEIN"/>
    <property type="match status" value="1"/>
</dbReference>
<keyword evidence="1" id="KW-0521">NADP</keyword>
<dbReference type="OrthoDB" id="9984533at2759"/>
<keyword evidence="2" id="KW-0560">Oxidoreductase</keyword>
<organism evidence="4 5">
    <name type="scientific">Rhizodiscina lignyota</name>
    <dbReference type="NCBI Taxonomy" id="1504668"/>
    <lineage>
        <taxon>Eukaryota</taxon>
        <taxon>Fungi</taxon>
        <taxon>Dikarya</taxon>
        <taxon>Ascomycota</taxon>
        <taxon>Pezizomycotina</taxon>
        <taxon>Dothideomycetes</taxon>
        <taxon>Pleosporomycetidae</taxon>
        <taxon>Aulographales</taxon>
        <taxon>Rhizodiscinaceae</taxon>
        <taxon>Rhizodiscina</taxon>
    </lineage>
</organism>
<sequence length="322" mass="35199">MPREIKNVVIVGASGTLGPPILSALKSTTLNVAVISRPDSSATFPSDTKVIKSDTSYDSLLAAFRSHSTDAVICLVGGRALKEQFSMIDAAVDAGVARFVPSEFGANTADERVRDLVTMTYKQRKEVTEYLQKKSEEKGGEFGWTGVVSGPFFDWGLETGFLGFDIPNRHAKILDSGTVPFATTNLEDVGKCLANILTNHSMLESTANQYIYIATYVCRQKTLLSVLEKITGEPWKVEREHSKQVISKFKEKLLGGDIAAQLPLVKVAGWGERELGDFTQIDGGLWNEKLGMKPAETGIEALEADVRRIVQNVKGEATYYTP</sequence>
<gene>
    <name evidence="4" type="ORF">NA57DRAFT_76156</name>
</gene>
<proteinExistence type="predicted"/>